<dbReference type="Gene3D" id="3.10.450.490">
    <property type="match status" value="1"/>
</dbReference>
<keyword evidence="9" id="KW-1185">Reference proteome</keyword>
<keyword evidence="2" id="KW-0479">Metal-binding</keyword>
<dbReference type="GO" id="GO:0006508">
    <property type="term" value="P:proteolysis"/>
    <property type="evidence" value="ECO:0007669"/>
    <property type="project" value="UniProtKB-KW"/>
</dbReference>
<dbReference type="InterPro" id="IPR011096">
    <property type="entry name" value="FTP_domain"/>
</dbReference>
<sequence>MALKSKQLLSAALALTVIFTPLTAAATQPKLSEAEHRQIQELTKQSGGTIQVQWNPSLGTPSIISGQLSKPLKGEPLEQALKFMDSVKALYHFDSAKKTFRLKTVHTDEMGIRHVRLTHICNNIPVWGDELIVHIDKSGVVRSVNGEFTPDLAKHTERIRKPTLDSDAAIKKAIEEVKPKQTDGKPMAQLFYFPYPEPDVVTLVYVVTIRDMSVPAEWKVFVDGVSGDVVHKYNNLKFKKQ</sequence>
<reference evidence="8 9" key="1">
    <citation type="journal article" date="2015" name="Int. J. Syst. Evol. Microbiol.">
        <title>Tumebacillus algifaecis sp. nov., isolated from decomposing algal scum.</title>
        <authorList>
            <person name="Wu Y.F."/>
            <person name="Zhang B."/>
            <person name="Xing P."/>
            <person name="Wu Q.L."/>
            <person name="Liu S.J."/>
        </authorList>
    </citation>
    <scope>NUCLEOTIDE SEQUENCE [LARGE SCALE GENOMIC DNA]</scope>
    <source>
        <strain evidence="8 9">THMBR28</strain>
    </source>
</reference>
<dbReference type="EMBL" id="CP022657">
    <property type="protein sequence ID" value="ASS74783.1"/>
    <property type="molecule type" value="Genomic_DNA"/>
</dbReference>
<evidence type="ECO:0000256" key="6">
    <source>
        <dbReference type="SAM" id="SignalP"/>
    </source>
</evidence>
<evidence type="ECO:0000256" key="5">
    <source>
        <dbReference type="ARBA" id="ARBA00023049"/>
    </source>
</evidence>
<proteinExistence type="predicted"/>
<dbReference type="OrthoDB" id="2380710at2"/>
<dbReference type="Proteomes" id="UP000214688">
    <property type="component" value="Chromosome"/>
</dbReference>
<keyword evidence="4" id="KW-0862">Zinc</keyword>
<keyword evidence="1" id="KW-0645">Protease</keyword>
<gene>
    <name evidence="8" type="ORF">CIG75_07195</name>
</gene>
<dbReference type="PANTHER" id="PTHR33794">
    <property type="entry name" value="BACILLOLYSIN"/>
    <property type="match status" value="1"/>
</dbReference>
<keyword evidence="3" id="KW-0378">Hydrolase</keyword>
<feature type="domain" description="FTP" evidence="7">
    <location>
        <begin position="99"/>
        <end position="148"/>
    </location>
</feature>
<keyword evidence="6" id="KW-0732">Signal</keyword>
<dbReference type="GO" id="GO:0046872">
    <property type="term" value="F:metal ion binding"/>
    <property type="evidence" value="ECO:0007669"/>
    <property type="project" value="UniProtKB-KW"/>
</dbReference>
<organism evidence="8 9">
    <name type="scientific">Tumebacillus algifaecis</name>
    <dbReference type="NCBI Taxonomy" id="1214604"/>
    <lineage>
        <taxon>Bacteria</taxon>
        <taxon>Bacillati</taxon>
        <taxon>Bacillota</taxon>
        <taxon>Bacilli</taxon>
        <taxon>Bacillales</taxon>
        <taxon>Alicyclobacillaceae</taxon>
        <taxon>Tumebacillus</taxon>
    </lineage>
</organism>
<feature type="chain" id="PRO_5012691318" description="FTP domain-containing protein" evidence="6">
    <location>
        <begin position="27"/>
        <end position="241"/>
    </location>
</feature>
<keyword evidence="5" id="KW-0482">Metalloprotease</keyword>
<protein>
    <recommendedName>
        <fullName evidence="7">FTP domain-containing protein</fullName>
    </recommendedName>
</protein>
<evidence type="ECO:0000256" key="4">
    <source>
        <dbReference type="ARBA" id="ARBA00022833"/>
    </source>
</evidence>
<dbReference type="PANTHER" id="PTHR33794:SF1">
    <property type="entry name" value="BACILLOLYSIN"/>
    <property type="match status" value="1"/>
</dbReference>
<evidence type="ECO:0000256" key="1">
    <source>
        <dbReference type="ARBA" id="ARBA00022670"/>
    </source>
</evidence>
<dbReference type="Pfam" id="PF07504">
    <property type="entry name" value="FTP"/>
    <property type="match status" value="1"/>
</dbReference>
<dbReference type="InterPro" id="IPR050728">
    <property type="entry name" value="Zinc_Metalloprotease_M4"/>
</dbReference>
<evidence type="ECO:0000259" key="7">
    <source>
        <dbReference type="Pfam" id="PF07504"/>
    </source>
</evidence>
<feature type="signal peptide" evidence="6">
    <location>
        <begin position="1"/>
        <end position="26"/>
    </location>
</feature>
<evidence type="ECO:0000313" key="9">
    <source>
        <dbReference type="Proteomes" id="UP000214688"/>
    </source>
</evidence>
<dbReference type="RefSeq" id="WP_094236033.1">
    <property type="nucleotide sequence ID" value="NZ_CP022657.1"/>
</dbReference>
<dbReference type="AlphaFoldDB" id="A0A223D046"/>
<evidence type="ECO:0000313" key="8">
    <source>
        <dbReference type="EMBL" id="ASS74783.1"/>
    </source>
</evidence>
<name>A0A223D046_9BACL</name>
<dbReference type="GO" id="GO:0008237">
    <property type="term" value="F:metallopeptidase activity"/>
    <property type="evidence" value="ECO:0007669"/>
    <property type="project" value="UniProtKB-KW"/>
</dbReference>
<dbReference type="KEGG" id="tab:CIG75_07195"/>
<evidence type="ECO:0000256" key="3">
    <source>
        <dbReference type="ARBA" id="ARBA00022801"/>
    </source>
</evidence>
<evidence type="ECO:0000256" key="2">
    <source>
        <dbReference type="ARBA" id="ARBA00022723"/>
    </source>
</evidence>
<accession>A0A223D046</accession>